<dbReference type="InterPro" id="IPR011428">
    <property type="entry name" value="Spore_coat_X/V"/>
</dbReference>
<dbReference type="AlphaFoldDB" id="A0A9Q4E692"/>
<sequence>MESRPYSWVALDPDCDHPREIKEEKKCDGCCNLKGFGFNGNDAFVDQDVLQAHLNKQISEEMIVIRDSCDVNVQSVDTQAVTSVFVAINALVVVVTLAVITDETLAELVAQDLLQLTENKQINRQKILIDNSRCVNVSTLDQDTATLVTVLVNALTAIFVTLIAL</sequence>
<gene>
    <name evidence="3" type="ORF">MOC89_14940</name>
</gene>
<comment type="caution">
    <text evidence="3">The sequence shown here is derived from an EMBL/GenBank/DDBJ whole genome shotgun (WGS) entry which is preliminary data.</text>
</comment>
<dbReference type="GO" id="GO:0031160">
    <property type="term" value="C:spore wall"/>
    <property type="evidence" value="ECO:0007669"/>
    <property type="project" value="InterPro"/>
</dbReference>
<accession>A0A9Q4E692</accession>
<feature type="transmembrane region" description="Helical" evidence="1">
    <location>
        <begin position="145"/>
        <end position="164"/>
    </location>
</feature>
<proteinExistence type="predicted"/>
<keyword evidence="1" id="KW-0472">Membrane</keyword>
<name>A0A9Q4E692_BACSC</name>
<dbReference type="Pfam" id="PF07552">
    <property type="entry name" value="Coat_X"/>
    <property type="match status" value="2"/>
</dbReference>
<keyword evidence="3" id="KW-0167">Capsid protein</keyword>
<dbReference type="GO" id="GO:0030435">
    <property type="term" value="P:sporulation resulting in formation of a cellular spore"/>
    <property type="evidence" value="ECO:0007669"/>
    <property type="project" value="InterPro"/>
</dbReference>
<feature type="domain" description="Spore coat protein X/V" evidence="2">
    <location>
        <begin position="107"/>
        <end position="162"/>
    </location>
</feature>
<feature type="transmembrane region" description="Helical" evidence="1">
    <location>
        <begin position="80"/>
        <end position="100"/>
    </location>
</feature>
<keyword evidence="1" id="KW-0812">Transmembrane</keyword>
<keyword evidence="3" id="KW-0946">Virion</keyword>
<evidence type="ECO:0000256" key="1">
    <source>
        <dbReference type="SAM" id="Phobius"/>
    </source>
</evidence>
<reference evidence="3" key="1">
    <citation type="submission" date="2022-02" db="EMBL/GenBank/DDBJ databases">
        <title>Crop Bioprotection Bacillus Genome Sequencing.</title>
        <authorList>
            <person name="Dunlap C."/>
        </authorList>
    </citation>
    <scope>NUCLEOTIDE SEQUENCE</scope>
    <source>
        <strain evidence="3">WR1O2A-53</strain>
    </source>
</reference>
<evidence type="ECO:0000313" key="3">
    <source>
        <dbReference type="EMBL" id="MCY8458166.1"/>
    </source>
</evidence>
<feature type="domain" description="Spore coat protein X/V" evidence="2">
    <location>
        <begin position="44"/>
        <end position="100"/>
    </location>
</feature>
<protein>
    <submittedName>
        <fullName evidence="3">Spore coat protein</fullName>
    </submittedName>
</protein>
<evidence type="ECO:0000313" key="4">
    <source>
        <dbReference type="Proteomes" id="UP001078573"/>
    </source>
</evidence>
<organism evidence="3 4">
    <name type="scientific">Bacillus spizizenii</name>
    <name type="common">Bacillus subtilis subsp. spizizenii</name>
    <dbReference type="NCBI Taxonomy" id="96241"/>
    <lineage>
        <taxon>Bacteria</taxon>
        <taxon>Bacillati</taxon>
        <taxon>Bacillota</taxon>
        <taxon>Bacilli</taxon>
        <taxon>Bacillales</taxon>
        <taxon>Bacillaceae</taxon>
        <taxon>Bacillus</taxon>
    </lineage>
</organism>
<keyword evidence="1" id="KW-1133">Transmembrane helix</keyword>
<dbReference type="EMBL" id="JALAPQ010000019">
    <property type="protein sequence ID" value="MCY8458166.1"/>
    <property type="molecule type" value="Genomic_DNA"/>
</dbReference>
<evidence type="ECO:0000259" key="2">
    <source>
        <dbReference type="Pfam" id="PF07552"/>
    </source>
</evidence>
<dbReference type="Proteomes" id="UP001078573">
    <property type="component" value="Unassembled WGS sequence"/>
</dbReference>